<evidence type="ECO:0000256" key="5">
    <source>
        <dbReference type="ARBA" id="ARBA00022801"/>
    </source>
</evidence>
<dbReference type="InterPro" id="IPR001314">
    <property type="entry name" value="Peptidase_S1A"/>
</dbReference>
<dbReference type="Pfam" id="PF00089">
    <property type="entry name" value="Trypsin"/>
    <property type="match status" value="1"/>
</dbReference>
<dbReference type="InterPro" id="IPR018114">
    <property type="entry name" value="TRYPSIN_HIS"/>
</dbReference>
<dbReference type="InterPro" id="IPR050430">
    <property type="entry name" value="Peptidase_S1"/>
</dbReference>
<evidence type="ECO:0000256" key="7">
    <source>
        <dbReference type="ARBA" id="ARBA00023157"/>
    </source>
</evidence>
<evidence type="ECO:0000256" key="2">
    <source>
        <dbReference type="ARBA" id="ARBA00007664"/>
    </source>
</evidence>
<dbReference type="FunFam" id="2.40.10.10:FF:000047">
    <property type="entry name" value="Trypsin eta"/>
    <property type="match status" value="1"/>
</dbReference>
<evidence type="ECO:0000256" key="1">
    <source>
        <dbReference type="ARBA" id="ARBA00004613"/>
    </source>
</evidence>
<evidence type="ECO:0000256" key="9">
    <source>
        <dbReference type="SAM" id="SignalP"/>
    </source>
</evidence>
<dbReference type="CDD" id="cd00190">
    <property type="entry name" value="Tryp_SPc"/>
    <property type="match status" value="1"/>
</dbReference>
<accession>A0AAN7ZAN8</accession>
<dbReference type="InterPro" id="IPR043504">
    <property type="entry name" value="Peptidase_S1_PA_chymotrypsin"/>
</dbReference>
<dbReference type="PANTHER" id="PTHR24276">
    <property type="entry name" value="POLYSERASE-RELATED"/>
    <property type="match status" value="1"/>
</dbReference>
<feature type="domain" description="Peptidase S1" evidence="10">
    <location>
        <begin position="22"/>
        <end position="243"/>
    </location>
</feature>
<dbReference type="AlphaFoldDB" id="A0AAN7ZAN8"/>
<evidence type="ECO:0000256" key="6">
    <source>
        <dbReference type="ARBA" id="ARBA00022825"/>
    </source>
</evidence>
<dbReference type="PROSITE" id="PS00134">
    <property type="entry name" value="TRYPSIN_HIS"/>
    <property type="match status" value="1"/>
</dbReference>
<keyword evidence="9" id="KW-0732">Signal</keyword>
<dbReference type="InterPro" id="IPR009003">
    <property type="entry name" value="Peptidase_S1_PA"/>
</dbReference>
<evidence type="ECO:0000313" key="11">
    <source>
        <dbReference type="EMBL" id="KAK5640445.1"/>
    </source>
</evidence>
<feature type="chain" id="PRO_5042999195" description="Peptidase S1 domain-containing protein" evidence="9">
    <location>
        <begin position="18"/>
        <end position="243"/>
    </location>
</feature>
<evidence type="ECO:0000259" key="10">
    <source>
        <dbReference type="PROSITE" id="PS50240"/>
    </source>
</evidence>
<reference evidence="11 12" key="1">
    <citation type="journal article" date="2024" name="Insects">
        <title>An Improved Chromosome-Level Genome Assembly of the Firefly Pyrocoelia pectoralis.</title>
        <authorList>
            <person name="Fu X."/>
            <person name="Meyer-Rochow V.B."/>
            <person name="Ballantyne L."/>
            <person name="Zhu X."/>
        </authorList>
    </citation>
    <scope>NUCLEOTIDE SEQUENCE [LARGE SCALE GENOMIC DNA]</scope>
    <source>
        <strain evidence="11">XCY_ONT2</strain>
    </source>
</reference>
<dbReference type="GO" id="GO:0005576">
    <property type="term" value="C:extracellular region"/>
    <property type="evidence" value="ECO:0007669"/>
    <property type="project" value="UniProtKB-SubCell"/>
</dbReference>
<dbReference type="InterPro" id="IPR033116">
    <property type="entry name" value="TRYPSIN_SER"/>
</dbReference>
<sequence length="243" mass="26389">MIPLGILFLATSVLAVAAPPRIVGGYDASEGQFPYQVAVRLYENHHCGGAILNEHTVLSAAHCYSTYPASDFTVVAGTIKVDTTGDFYPVKEIRSHEMFMPYPKHNDIAIIKLKQPIKFNNNVQKIDLEYTNLVGAGHQCVLSGWGHTHPGYPAQSLKYAFLLTITNEACQKSLIQNAIIDSHICTFTQYGQGACNGDSGGPLAANGRLIGVVSYGVPPCAVGFPDVFTRVFSYVQWIEAHLS</sequence>
<evidence type="ECO:0000256" key="4">
    <source>
        <dbReference type="ARBA" id="ARBA00022670"/>
    </source>
</evidence>
<dbReference type="Gene3D" id="2.40.10.10">
    <property type="entry name" value="Trypsin-like serine proteases"/>
    <property type="match status" value="2"/>
</dbReference>
<dbReference type="PRINTS" id="PR00722">
    <property type="entry name" value="CHYMOTRYPSIN"/>
</dbReference>
<evidence type="ECO:0000256" key="8">
    <source>
        <dbReference type="RuleBase" id="RU363034"/>
    </source>
</evidence>
<evidence type="ECO:0000313" key="12">
    <source>
        <dbReference type="Proteomes" id="UP001329430"/>
    </source>
</evidence>
<dbReference type="EMBL" id="JAVRBK010000008">
    <property type="protein sequence ID" value="KAK5640445.1"/>
    <property type="molecule type" value="Genomic_DNA"/>
</dbReference>
<dbReference type="GO" id="GO:0016485">
    <property type="term" value="P:protein processing"/>
    <property type="evidence" value="ECO:0007669"/>
    <property type="project" value="UniProtKB-ARBA"/>
</dbReference>
<proteinExistence type="inferred from homology"/>
<gene>
    <name evidence="11" type="ORF">RI129_011256</name>
</gene>
<name>A0AAN7ZAN8_9COLE</name>
<organism evidence="11 12">
    <name type="scientific">Pyrocoelia pectoralis</name>
    <dbReference type="NCBI Taxonomy" id="417401"/>
    <lineage>
        <taxon>Eukaryota</taxon>
        <taxon>Metazoa</taxon>
        <taxon>Ecdysozoa</taxon>
        <taxon>Arthropoda</taxon>
        <taxon>Hexapoda</taxon>
        <taxon>Insecta</taxon>
        <taxon>Pterygota</taxon>
        <taxon>Neoptera</taxon>
        <taxon>Endopterygota</taxon>
        <taxon>Coleoptera</taxon>
        <taxon>Polyphaga</taxon>
        <taxon>Elateriformia</taxon>
        <taxon>Elateroidea</taxon>
        <taxon>Lampyridae</taxon>
        <taxon>Lampyrinae</taxon>
        <taxon>Pyrocoelia</taxon>
    </lineage>
</organism>
<dbReference type="SMART" id="SM00020">
    <property type="entry name" value="Tryp_SPc"/>
    <property type="match status" value="1"/>
</dbReference>
<keyword evidence="7" id="KW-1015">Disulfide bond</keyword>
<feature type="signal peptide" evidence="9">
    <location>
        <begin position="1"/>
        <end position="17"/>
    </location>
</feature>
<evidence type="ECO:0000256" key="3">
    <source>
        <dbReference type="ARBA" id="ARBA00022525"/>
    </source>
</evidence>
<keyword evidence="6 8" id="KW-0720">Serine protease</keyword>
<keyword evidence="12" id="KW-1185">Reference proteome</keyword>
<dbReference type="InterPro" id="IPR001254">
    <property type="entry name" value="Trypsin_dom"/>
</dbReference>
<dbReference type="Proteomes" id="UP001329430">
    <property type="component" value="Chromosome 8"/>
</dbReference>
<dbReference type="GO" id="GO:0004252">
    <property type="term" value="F:serine-type endopeptidase activity"/>
    <property type="evidence" value="ECO:0007669"/>
    <property type="project" value="InterPro"/>
</dbReference>
<keyword evidence="4 8" id="KW-0645">Protease</keyword>
<dbReference type="PANTHER" id="PTHR24276:SF98">
    <property type="entry name" value="FI18310P1-RELATED"/>
    <property type="match status" value="1"/>
</dbReference>
<comment type="caution">
    <text evidence="11">The sequence shown here is derived from an EMBL/GenBank/DDBJ whole genome shotgun (WGS) entry which is preliminary data.</text>
</comment>
<dbReference type="SUPFAM" id="SSF50494">
    <property type="entry name" value="Trypsin-like serine proteases"/>
    <property type="match status" value="1"/>
</dbReference>
<keyword evidence="3" id="KW-0964">Secreted</keyword>
<comment type="subcellular location">
    <subcellularLocation>
        <location evidence="1">Secreted</location>
    </subcellularLocation>
</comment>
<keyword evidence="5 8" id="KW-0378">Hydrolase</keyword>
<protein>
    <recommendedName>
        <fullName evidence="10">Peptidase S1 domain-containing protein</fullName>
    </recommendedName>
</protein>
<dbReference type="PROSITE" id="PS50240">
    <property type="entry name" value="TRYPSIN_DOM"/>
    <property type="match status" value="1"/>
</dbReference>
<comment type="similarity">
    <text evidence="2">Belongs to the peptidase S1 family.</text>
</comment>
<dbReference type="PROSITE" id="PS00135">
    <property type="entry name" value="TRYPSIN_SER"/>
    <property type="match status" value="1"/>
</dbReference>